<dbReference type="EMBL" id="AMCI01001636">
    <property type="protein sequence ID" value="EJX04941.1"/>
    <property type="molecule type" value="Genomic_DNA"/>
</dbReference>
<feature type="compositionally biased region" description="Low complexity" evidence="4">
    <location>
        <begin position="9"/>
        <end position="24"/>
    </location>
</feature>
<dbReference type="PANTHER" id="PTHR30004">
    <property type="entry name" value="4-HYDROXYTHREONINE-4-PHOSPHATE DEHYDROGENASE"/>
    <property type="match status" value="1"/>
</dbReference>
<dbReference type="SUPFAM" id="SSF53659">
    <property type="entry name" value="Isocitrate/Isopropylmalate dehydrogenase-like"/>
    <property type="match status" value="1"/>
</dbReference>
<keyword evidence="1" id="KW-0479">Metal-binding</keyword>
<dbReference type="Gene3D" id="3.40.718.10">
    <property type="entry name" value="Isopropylmalate Dehydrogenase"/>
    <property type="match status" value="1"/>
</dbReference>
<dbReference type="GO" id="GO:0016491">
    <property type="term" value="F:oxidoreductase activity"/>
    <property type="evidence" value="ECO:0007669"/>
    <property type="project" value="UniProtKB-KW"/>
</dbReference>
<sequence>MNNKHKNKPNAGNNNAGNGNNGNAESASEWQTSRENLLKVGITHGDTNGVGYELIFKTFADSAMYDICIPVVYGSSKIAVTHRKALEMNVPFEVIASANEAEPGCLNLLSCIDEEVKVDLGEISAEAGHAAFMALERAIDDLKAGRIDVLVTAPICKSAIHSAKFDFAGHTEFLADRLGTTGEAPLMILTNSLMRVALVTTHLPMQQVSSAITTEAVESKIRALYQSLRRDFMLSAPRIAVLGLNPHNGDEGMLGDEEKQIIAPAIANVVADGIPCHGPYSADGFFGSALYHSFDAVLAMYHDQGLAPFKALSMDDGVNFTAGLPYVRTSPDHGTAFDIAGKGQASPNSFRQAIYSAIDIYRNRMRYDEAYQDPLQKLYHERREDSDRQRHTVPQEKSE</sequence>
<gene>
    <name evidence="5" type="ORF">EVA_06948</name>
</gene>
<reference evidence="5" key="1">
    <citation type="journal article" date="2012" name="PLoS ONE">
        <title>Gene sets for utilization of primary and secondary nutrition supplies in the distal gut of endangered iberian lynx.</title>
        <authorList>
            <person name="Alcaide M."/>
            <person name="Messina E."/>
            <person name="Richter M."/>
            <person name="Bargiela R."/>
            <person name="Peplies J."/>
            <person name="Huws S.A."/>
            <person name="Newbold C.J."/>
            <person name="Golyshin P.N."/>
            <person name="Simon M.A."/>
            <person name="Lopez G."/>
            <person name="Yakimov M.M."/>
            <person name="Ferrer M."/>
        </authorList>
    </citation>
    <scope>NUCLEOTIDE SEQUENCE</scope>
</reference>
<proteinExistence type="predicted"/>
<accession>J9CXE9</accession>
<evidence type="ECO:0000256" key="2">
    <source>
        <dbReference type="ARBA" id="ARBA00023002"/>
    </source>
</evidence>
<evidence type="ECO:0000313" key="5">
    <source>
        <dbReference type="EMBL" id="EJX04941.1"/>
    </source>
</evidence>
<protein>
    <submittedName>
        <fullName evidence="5">Pyridoxal phosphate biosynthetic protein PdxA</fullName>
    </submittedName>
</protein>
<dbReference type="GO" id="GO:0046872">
    <property type="term" value="F:metal ion binding"/>
    <property type="evidence" value="ECO:0007669"/>
    <property type="project" value="UniProtKB-KW"/>
</dbReference>
<evidence type="ECO:0000256" key="4">
    <source>
        <dbReference type="SAM" id="MobiDB-lite"/>
    </source>
</evidence>
<feature type="region of interest" description="Disordered" evidence="4">
    <location>
        <begin position="378"/>
        <end position="399"/>
    </location>
</feature>
<dbReference type="GO" id="GO:0051287">
    <property type="term" value="F:NAD binding"/>
    <property type="evidence" value="ECO:0007669"/>
    <property type="project" value="InterPro"/>
</dbReference>
<evidence type="ECO:0000256" key="1">
    <source>
        <dbReference type="ARBA" id="ARBA00022723"/>
    </source>
</evidence>
<organism evidence="5">
    <name type="scientific">gut metagenome</name>
    <dbReference type="NCBI Taxonomy" id="749906"/>
    <lineage>
        <taxon>unclassified sequences</taxon>
        <taxon>metagenomes</taxon>
        <taxon>organismal metagenomes</taxon>
    </lineage>
</organism>
<dbReference type="AlphaFoldDB" id="J9CXE9"/>
<dbReference type="PANTHER" id="PTHR30004:SF6">
    <property type="entry name" value="D-THREONATE 4-PHOSPHATE DEHYDROGENASE"/>
    <property type="match status" value="1"/>
</dbReference>
<evidence type="ECO:0000256" key="3">
    <source>
        <dbReference type="ARBA" id="ARBA00023027"/>
    </source>
</evidence>
<dbReference type="NCBIfam" id="TIGR00557">
    <property type="entry name" value="pdxA"/>
    <property type="match status" value="1"/>
</dbReference>
<comment type="caution">
    <text evidence="5">The sequence shown here is derived from an EMBL/GenBank/DDBJ whole genome shotgun (WGS) entry which is preliminary data.</text>
</comment>
<dbReference type="Pfam" id="PF04166">
    <property type="entry name" value="PdxA"/>
    <property type="match status" value="1"/>
</dbReference>
<dbReference type="InterPro" id="IPR005255">
    <property type="entry name" value="PdxA_fam"/>
</dbReference>
<keyword evidence="3" id="KW-0520">NAD</keyword>
<name>J9CXE9_9ZZZZ</name>
<keyword evidence="2" id="KW-0560">Oxidoreductase</keyword>
<feature type="region of interest" description="Disordered" evidence="4">
    <location>
        <begin position="1"/>
        <end position="30"/>
    </location>
</feature>